<sequence>MPSNAPIGVFDSGLGGLSVLQAVRALLPHESLIYVADSRYAPYGERPDAFIEQRSLAIGRWLREHGAKAFVVACNTATAHGVAALRADDAWPVVGVEPGIKPAAATSRSGVIGVLATAATLRSARFANLLARHTAQGQRFLCQPGHGLVERIEAGDVDSPAVMALLDKYIAPMIAEGADTLVLGCTHYPFLIPAIQQQFGTALTLIDTGAAIARQLQRRLEDADLAAPAISGANAGASGSIQLFTTANAMALQTMADRLMPDAPAASGSTDATGELDLSATSGTVSRHPTAPRVATVEIAETAPQAAAGLALP</sequence>
<evidence type="ECO:0000256" key="5">
    <source>
        <dbReference type="ARBA" id="ARBA00023235"/>
    </source>
</evidence>
<dbReference type="GO" id="GO:0008360">
    <property type="term" value="P:regulation of cell shape"/>
    <property type="evidence" value="ECO:0007669"/>
    <property type="project" value="UniProtKB-KW"/>
</dbReference>
<name>A0A5E4UME0_9BURK</name>
<proteinExistence type="inferred from homology"/>
<keyword evidence="5 7" id="KW-0413">Isomerase</keyword>
<evidence type="ECO:0000256" key="2">
    <source>
        <dbReference type="ARBA" id="ARBA00013090"/>
    </source>
</evidence>
<dbReference type="PANTHER" id="PTHR21198">
    <property type="entry name" value="GLUTAMATE RACEMASE"/>
    <property type="match status" value="1"/>
</dbReference>
<dbReference type="Proteomes" id="UP000366819">
    <property type="component" value="Unassembled WGS sequence"/>
</dbReference>
<keyword evidence="10" id="KW-1185">Reference proteome</keyword>
<dbReference type="SUPFAM" id="SSF53681">
    <property type="entry name" value="Aspartate/glutamate racemase"/>
    <property type="match status" value="2"/>
</dbReference>
<dbReference type="GO" id="GO:0071555">
    <property type="term" value="P:cell wall organization"/>
    <property type="evidence" value="ECO:0007669"/>
    <property type="project" value="UniProtKB-KW"/>
</dbReference>
<keyword evidence="4 7" id="KW-0573">Peptidoglycan synthesis</keyword>
<evidence type="ECO:0000313" key="10">
    <source>
        <dbReference type="Proteomes" id="UP000366819"/>
    </source>
</evidence>
<protein>
    <recommendedName>
        <fullName evidence="2 7">Glutamate racemase</fullName>
        <ecNumber evidence="2 7">5.1.1.3</ecNumber>
    </recommendedName>
</protein>
<dbReference type="NCBIfam" id="TIGR00067">
    <property type="entry name" value="glut_race"/>
    <property type="match status" value="1"/>
</dbReference>
<comment type="pathway">
    <text evidence="7">Cell wall biogenesis; peptidoglycan biosynthesis.</text>
</comment>
<feature type="region of interest" description="Disordered" evidence="8">
    <location>
        <begin position="261"/>
        <end position="291"/>
    </location>
</feature>
<keyword evidence="3 7" id="KW-0133">Cell shape</keyword>
<dbReference type="InterPro" id="IPR004391">
    <property type="entry name" value="Glu_race"/>
</dbReference>
<feature type="binding site" evidence="7">
    <location>
        <begin position="43"/>
        <end position="44"/>
    </location>
    <ligand>
        <name>substrate</name>
    </ligand>
</feature>
<evidence type="ECO:0000256" key="7">
    <source>
        <dbReference type="HAMAP-Rule" id="MF_00258"/>
    </source>
</evidence>
<keyword evidence="6 7" id="KW-0961">Cell wall biogenesis/degradation</keyword>
<evidence type="ECO:0000256" key="6">
    <source>
        <dbReference type="ARBA" id="ARBA00023316"/>
    </source>
</evidence>
<dbReference type="RefSeq" id="WP_150575714.1">
    <property type="nucleotide sequence ID" value="NZ_CABPSN010000002.1"/>
</dbReference>
<dbReference type="Pfam" id="PF01177">
    <property type="entry name" value="Asp_Glu_race"/>
    <property type="match status" value="1"/>
</dbReference>
<comment type="similarity">
    <text evidence="7">Belongs to the aspartate/glutamate racemases family.</text>
</comment>
<evidence type="ECO:0000313" key="9">
    <source>
        <dbReference type="EMBL" id="VVE00703.1"/>
    </source>
</evidence>
<evidence type="ECO:0000256" key="8">
    <source>
        <dbReference type="SAM" id="MobiDB-lite"/>
    </source>
</evidence>
<gene>
    <name evidence="7" type="primary">murI</name>
    <name evidence="9" type="ORF">PAQ31011_02125</name>
</gene>
<dbReference type="AlphaFoldDB" id="A0A5E4UME0"/>
<dbReference type="GO" id="GO:0008881">
    <property type="term" value="F:glutamate racemase activity"/>
    <property type="evidence" value="ECO:0007669"/>
    <property type="project" value="UniProtKB-UniRule"/>
</dbReference>
<feature type="binding site" evidence="7">
    <location>
        <begin position="75"/>
        <end position="76"/>
    </location>
    <ligand>
        <name>substrate</name>
    </ligand>
</feature>
<evidence type="ECO:0000256" key="4">
    <source>
        <dbReference type="ARBA" id="ARBA00022984"/>
    </source>
</evidence>
<comment type="function">
    <text evidence="7">Provides the (R)-glutamate required for cell wall biosynthesis.</text>
</comment>
<feature type="active site" description="Proton donor/acceptor" evidence="7">
    <location>
        <position position="185"/>
    </location>
</feature>
<dbReference type="GO" id="GO:0009252">
    <property type="term" value="P:peptidoglycan biosynthetic process"/>
    <property type="evidence" value="ECO:0007669"/>
    <property type="project" value="UniProtKB-UniRule"/>
</dbReference>
<evidence type="ECO:0000256" key="3">
    <source>
        <dbReference type="ARBA" id="ARBA00022960"/>
    </source>
</evidence>
<feature type="binding site" evidence="7">
    <location>
        <begin position="11"/>
        <end position="12"/>
    </location>
    <ligand>
        <name>substrate</name>
    </ligand>
</feature>
<dbReference type="PROSITE" id="PS00923">
    <property type="entry name" value="ASP_GLU_RACEMASE_1"/>
    <property type="match status" value="1"/>
</dbReference>
<dbReference type="InterPro" id="IPR018187">
    <property type="entry name" value="Asp/Glu_racemase_AS_1"/>
</dbReference>
<dbReference type="Gene3D" id="3.40.50.1860">
    <property type="match status" value="2"/>
</dbReference>
<dbReference type="InterPro" id="IPR033134">
    <property type="entry name" value="Asp/Glu_racemase_AS_2"/>
</dbReference>
<dbReference type="OrthoDB" id="9801055at2"/>
<dbReference type="UniPathway" id="UPA00219"/>
<dbReference type="InterPro" id="IPR001920">
    <property type="entry name" value="Asp/Glu_race"/>
</dbReference>
<comment type="catalytic activity">
    <reaction evidence="1 7">
        <text>L-glutamate = D-glutamate</text>
        <dbReference type="Rhea" id="RHEA:12813"/>
        <dbReference type="ChEBI" id="CHEBI:29985"/>
        <dbReference type="ChEBI" id="CHEBI:29986"/>
        <dbReference type="EC" id="5.1.1.3"/>
    </reaction>
</comment>
<dbReference type="HAMAP" id="MF_00258">
    <property type="entry name" value="Glu_racemase"/>
    <property type="match status" value="1"/>
</dbReference>
<dbReference type="PROSITE" id="PS00924">
    <property type="entry name" value="ASP_GLU_RACEMASE_2"/>
    <property type="match status" value="1"/>
</dbReference>
<evidence type="ECO:0000256" key="1">
    <source>
        <dbReference type="ARBA" id="ARBA00001602"/>
    </source>
</evidence>
<feature type="active site" description="Proton donor/acceptor" evidence="7">
    <location>
        <position position="74"/>
    </location>
</feature>
<dbReference type="EMBL" id="CABPSN010000002">
    <property type="protein sequence ID" value="VVE00703.1"/>
    <property type="molecule type" value="Genomic_DNA"/>
</dbReference>
<feature type="binding site" evidence="7">
    <location>
        <begin position="186"/>
        <end position="187"/>
    </location>
    <ligand>
        <name>substrate</name>
    </ligand>
</feature>
<dbReference type="PANTHER" id="PTHR21198:SF2">
    <property type="entry name" value="GLUTAMATE RACEMASE"/>
    <property type="match status" value="1"/>
</dbReference>
<accession>A0A5E4UME0</accession>
<organism evidence="9 10">
    <name type="scientific">Pandoraea aquatica</name>
    <dbReference type="NCBI Taxonomy" id="2508290"/>
    <lineage>
        <taxon>Bacteria</taxon>
        <taxon>Pseudomonadati</taxon>
        <taxon>Pseudomonadota</taxon>
        <taxon>Betaproteobacteria</taxon>
        <taxon>Burkholderiales</taxon>
        <taxon>Burkholderiaceae</taxon>
        <taxon>Pandoraea</taxon>
    </lineage>
</organism>
<reference evidence="9 10" key="1">
    <citation type="submission" date="2019-08" db="EMBL/GenBank/DDBJ databases">
        <authorList>
            <person name="Peeters C."/>
        </authorList>
    </citation>
    <scope>NUCLEOTIDE SEQUENCE [LARGE SCALE GENOMIC DNA]</scope>
    <source>
        <strain evidence="9 10">LMG 31011</strain>
    </source>
</reference>
<dbReference type="EC" id="5.1.1.3" evidence="2 7"/>
<dbReference type="InterPro" id="IPR015942">
    <property type="entry name" value="Asp/Glu/hydantoin_racemase"/>
</dbReference>